<dbReference type="InterPro" id="IPR032710">
    <property type="entry name" value="NTF2-like_dom_sf"/>
</dbReference>
<evidence type="ECO:0000256" key="1">
    <source>
        <dbReference type="SAM" id="SignalP"/>
    </source>
</evidence>
<keyword evidence="1" id="KW-0732">Signal</keyword>
<accession>A0ABZ2Q0P3</accession>
<dbReference type="EMBL" id="CP147988">
    <property type="protein sequence ID" value="WXK47958.1"/>
    <property type="molecule type" value="Genomic_DNA"/>
</dbReference>
<dbReference type="Pfam" id="PF12680">
    <property type="entry name" value="SnoaL_2"/>
    <property type="match status" value="1"/>
</dbReference>
<organism evidence="3 4">
    <name type="scientific">Flavobacterium ginsenosidimutans</name>
    <dbReference type="NCBI Taxonomy" id="687844"/>
    <lineage>
        <taxon>Bacteria</taxon>
        <taxon>Pseudomonadati</taxon>
        <taxon>Bacteroidota</taxon>
        <taxon>Flavobacteriia</taxon>
        <taxon>Flavobacteriales</taxon>
        <taxon>Flavobacteriaceae</taxon>
        <taxon>Flavobacterium</taxon>
    </lineage>
</organism>
<gene>
    <name evidence="3" type="ORF">V6624_13100</name>
</gene>
<dbReference type="Gene3D" id="3.10.450.50">
    <property type="match status" value="1"/>
</dbReference>
<evidence type="ECO:0000313" key="4">
    <source>
        <dbReference type="Proteomes" id="UP001447857"/>
    </source>
</evidence>
<keyword evidence="4" id="KW-1185">Reference proteome</keyword>
<feature type="signal peptide" evidence="1">
    <location>
        <begin position="1"/>
        <end position="23"/>
    </location>
</feature>
<evidence type="ECO:0000259" key="2">
    <source>
        <dbReference type="Pfam" id="PF12680"/>
    </source>
</evidence>
<dbReference type="PROSITE" id="PS51257">
    <property type="entry name" value="PROKAR_LIPOPROTEIN"/>
    <property type="match status" value="1"/>
</dbReference>
<dbReference type="SUPFAM" id="SSF54427">
    <property type="entry name" value="NTF2-like"/>
    <property type="match status" value="1"/>
</dbReference>
<feature type="domain" description="SnoaL-like" evidence="2">
    <location>
        <begin position="31"/>
        <end position="134"/>
    </location>
</feature>
<evidence type="ECO:0000313" key="3">
    <source>
        <dbReference type="EMBL" id="WXK47958.1"/>
    </source>
</evidence>
<feature type="chain" id="PRO_5046489032" evidence="1">
    <location>
        <begin position="24"/>
        <end position="148"/>
    </location>
</feature>
<sequence length="148" mass="17031">MKNILIILALSISLISCNKTAKAASENEKLVRQYFDLFNKHQWKEMSDMYIENAEFKDPTFGIGVRRQSKQEIIEKYAGLGAYFPNIEDKILQIYPSGEKNVIVEFISTGTGIDKSKFTLQICTIFTIENGKITQDFTYYDNFEKTAE</sequence>
<dbReference type="InterPro" id="IPR037401">
    <property type="entry name" value="SnoaL-like"/>
</dbReference>
<name>A0ABZ2Q0P3_9FLAO</name>
<protein>
    <submittedName>
        <fullName evidence="3">Nuclear transport factor 2 family protein</fullName>
    </submittedName>
</protein>
<proteinExistence type="predicted"/>
<dbReference type="Proteomes" id="UP001447857">
    <property type="component" value="Chromosome"/>
</dbReference>
<dbReference type="RefSeq" id="WP_338838820.1">
    <property type="nucleotide sequence ID" value="NZ_CP147988.1"/>
</dbReference>
<reference evidence="3 4" key="1">
    <citation type="submission" date="2024-02" db="EMBL/GenBank/DDBJ databases">
        <title>complete genome of Flavobacterium ginsenosidimutans Str. YTB16.</title>
        <authorList>
            <person name="Wang Q."/>
        </authorList>
    </citation>
    <scope>NUCLEOTIDE SEQUENCE [LARGE SCALE GENOMIC DNA]</scope>
    <source>
        <strain evidence="3 4">YTB16</strain>
    </source>
</reference>